<keyword evidence="2" id="KW-1185">Reference proteome</keyword>
<dbReference type="EMBL" id="JBFTWV010000292">
    <property type="protein sequence ID" value="KAL2782950.1"/>
    <property type="molecule type" value="Genomic_DNA"/>
</dbReference>
<accession>A0ABR4FI73</accession>
<protein>
    <recommendedName>
        <fullName evidence="3">F-box domain-containing protein</fullName>
    </recommendedName>
</protein>
<evidence type="ECO:0000313" key="2">
    <source>
        <dbReference type="Proteomes" id="UP001610563"/>
    </source>
</evidence>
<comment type="caution">
    <text evidence="1">The sequence shown here is derived from an EMBL/GenBank/DDBJ whole genome shotgun (WGS) entry which is preliminary data.</text>
</comment>
<name>A0ABR4FI73_9EURO</name>
<evidence type="ECO:0000313" key="1">
    <source>
        <dbReference type="EMBL" id="KAL2782950.1"/>
    </source>
</evidence>
<dbReference type="Proteomes" id="UP001610563">
    <property type="component" value="Unassembled WGS sequence"/>
</dbReference>
<gene>
    <name evidence="1" type="ORF">BJX66DRAFT_330928</name>
</gene>
<evidence type="ECO:0008006" key="3">
    <source>
        <dbReference type="Google" id="ProtNLM"/>
    </source>
</evidence>
<proteinExistence type="predicted"/>
<sequence length="513" mass="59635">MAVNLPRELLFLIAEHTRHLSSSLLPYALVCRNWQSVFESFIFSKVTIYSGNSDGIEAREQKGFSLEDFNTATSGENSRRRPWIREVQYDIIVPYELLDWSNTKWDESYTVDNPVRKANDEAFQAAMTGFFTTVLSSWDQTHRLSLQIGLLGCKQGFELEPNTCRYDDAGYYRFDFTDGRTEALPPYRARLSDPDALALVSCVDKLTFMNTRHRVKRPSLFYEENDDYADEYDPEKDLRPRNRWHQRCPTLTELHLNLDEYVRPDHLEYIQERRAAVAEGVQHLVSSLRVLSYIGHREEPWKETMSALNVLKTNNDTLAASLRDLTYVLRELKLTYVSLSMDFLCPLDAKCQPTIDPTRLHWPTLETLIVDRAPPFTPQGDWLALPDAEEQQIIDDVSDWEAGICNYERGYLSRPIRDTEQYHRLFISWGHAARHMSRVKCMRFSVHHKTGVKFRFTAAAPGEEATLTWGHRYAFYLPDHRVAKAWGFESKELISDEPGRYSVSLPRWPPAAW</sequence>
<organism evidence="1 2">
    <name type="scientific">Aspergillus keveii</name>
    <dbReference type="NCBI Taxonomy" id="714993"/>
    <lineage>
        <taxon>Eukaryota</taxon>
        <taxon>Fungi</taxon>
        <taxon>Dikarya</taxon>
        <taxon>Ascomycota</taxon>
        <taxon>Pezizomycotina</taxon>
        <taxon>Eurotiomycetes</taxon>
        <taxon>Eurotiomycetidae</taxon>
        <taxon>Eurotiales</taxon>
        <taxon>Aspergillaceae</taxon>
        <taxon>Aspergillus</taxon>
        <taxon>Aspergillus subgen. Nidulantes</taxon>
    </lineage>
</organism>
<reference evidence="1 2" key="1">
    <citation type="submission" date="2024-07" db="EMBL/GenBank/DDBJ databases">
        <title>Section-level genome sequencing and comparative genomics of Aspergillus sections Usti and Cavernicolus.</title>
        <authorList>
            <consortium name="Lawrence Berkeley National Laboratory"/>
            <person name="Nybo J.L."/>
            <person name="Vesth T.C."/>
            <person name="Theobald S."/>
            <person name="Frisvad J.C."/>
            <person name="Larsen T.O."/>
            <person name="Kjaerboelling I."/>
            <person name="Rothschild-Mancinelli K."/>
            <person name="Lyhne E.K."/>
            <person name="Kogle M.E."/>
            <person name="Barry K."/>
            <person name="Clum A."/>
            <person name="Na H."/>
            <person name="Ledsgaard L."/>
            <person name="Lin J."/>
            <person name="Lipzen A."/>
            <person name="Kuo A."/>
            <person name="Riley R."/>
            <person name="Mondo S."/>
            <person name="Labutti K."/>
            <person name="Haridas S."/>
            <person name="Pangalinan J."/>
            <person name="Salamov A.A."/>
            <person name="Simmons B.A."/>
            <person name="Magnuson J.K."/>
            <person name="Chen J."/>
            <person name="Drula E."/>
            <person name="Henrissat B."/>
            <person name="Wiebenga A."/>
            <person name="Lubbers R.J."/>
            <person name="Gomes A.C."/>
            <person name="Makela M.R."/>
            <person name="Stajich J."/>
            <person name="Grigoriev I.V."/>
            <person name="Mortensen U.H."/>
            <person name="De Vries R.P."/>
            <person name="Baker S.E."/>
            <person name="Andersen M.R."/>
        </authorList>
    </citation>
    <scope>NUCLEOTIDE SEQUENCE [LARGE SCALE GENOMIC DNA]</scope>
    <source>
        <strain evidence="1 2">CBS 209.92</strain>
    </source>
</reference>